<keyword evidence="5" id="KW-1185">Reference proteome</keyword>
<dbReference type="InterPro" id="IPR002227">
    <property type="entry name" value="Tyrosinase_Cu-bd"/>
</dbReference>
<name>A0A158FM56_9BURK</name>
<dbReference type="PROSITE" id="PS00497">
    <property type="entry name" value="TYROSINASE_1"/>
    <property type="match status" value="1"/>
</dbReference>
<proteinExistence type="predicted"/>
<dbReference type="PROSITE" id="PS51318">
    <property type="entry name" value="TAT"/>
    <property type="match status" value="1"/>
</dbReference>
<keyword evidence="4" id="KW-0560">Oxidoreductase</keyword>
<sequence length="525" mass="57933">MSHLKLDRRTFLGGAASALSLAALPSFGQTGNPIRLEWQQYKTTWQYGVFMDTIGKMRANLNANDPNSWLYWVNVHVNYCPHKLPYFLAWHRGYMWYFERQLKIISIRSDLTLPYWDWYTNPTIPSEFTDPMSGNPLYVPRVNTNVYSALDLTPFQASTVNFQRGTVNSFEERFETRPHNPIHNIIGNVMSQMTSPTDPIFYLHHCNVDRLWHAWALPDGRTMPVSTSPYWTTTGPEPFVYAPGMTMPKVQTYSPRRSGTTAPYRTAYDYANATRPLVLPPQAQVGRIIRVQASSSRSLKRPPVVTSYTAVPATDISADTRSIGGVKNVALGTQSVSVLVTAEAASVQTIDNVISTTTSDFPDVVATTSTTNSTASDSTVAPAATTNAQKATKRYRSVKVVFDKLAISAAGAMGGYFYNVYMDLPDNADIDVVGSKYYIGTLGAFEIASAAHHGSVTLEYPATAALVKGRVKASREHVISLVRVDGTTAPKGQVIAIGEMRVELSTDAPFVVSKPQKPGRNDIPY</sequence>
<dbReference type="Gene3D" id="1.10.1280.10">
    <property type="entry name" value="Di-copper center containing domain from catechol oxidase"/>
    <property type="match status" value="2"/>
</dbReference>
<dbReference type="InterPro" id="IPR006311">
    <property type="entry name" value="TAT_signal"/>
</dbReference>
<gene>
    <name evidence="4" type="primary">melC2_1</name>
    <name evidence="4" type="ORF">AWB67_00712</name>
</gene>
<keyword evidence="1" id="KW-0479">Metal-binding</keyword>
<feature type="domain" description="Tyrosinase copper-binding" evidence="2">
    <location>
        <begin position="82"/>
        <end position="99"/>
    </location>
</feature>
<dbReference type="InterPro" id="IPR008922">
    <property type="entry name" value="Di-copper_centre_dom_sf"/>
</dbReference>
<dbReference type="GO" id="GO:0046872">
    <property type="term" value="F:metal ion binding"/>
    <property type="evidence" value="ECO:0007669"/>
    <property type="project" value="UniProtKB-KW"/>
</dbReference>
<dbReference type="PROSITE" id="PS00498">
    <property type="entry name" value="TYROSINASE_2"/>
    <property type="match status" value="1"/>
</dbReference>
<feature type="domain" description="Tyrosinase copper-binding" evidence="3">
    <location>
        <begin position="198"/>
        <end position="209"/>
    </location>
</feature>
<reference evidence="4" key="1">
    <citation type="submission" date="2016-01" db="EMBL/GenBank/DDBJ databases">
        <authorList>
            <person name="Peeters C."/>
        </authorList>
    </citation>
    <scope>NUCLEOTIDE SEQUENCE [LARGE SCALE GENOMIC DNA]</scope>
    <source>
        <strain evidence="4">LMG 22937</strain>
    </source>
</reference>
<dbReference type="AlphaFoldDB" id="A0A158FM56"/>
<dbReference type="EC" id="1.14.18.1" evidence="4"/>
<dbReference type="GO" id="GO:0004503">
    <property type="term" value="F:tyrosinase activity"/>
    <property type="evidence" value="ECO:0007669"/>
    <property type="project" value="UniProtKB-EC"/>
</dbReference>
<protein>
    <submittedName>
        <fullName evidence="4">Tyrosinase</fullName>
        <ecNumber evidence="4">1.14.18.1</ecNumber>
    </submittedName>
</protein>
<evidence type="ECO:0000313" key="4">
    <source>
        <dbReference type="EMBL" id="SAL20928.1"/>
    </source>
</evidence>
<evidence type="ECO:0000259" key="2">
    <source>
        <dbReference type="PROSITE" id="PS00497"/>
    </source>
</evidence>
<evidence type="ECO:0000259" key="3">
    <source>
        <dbReference type="PROSITE" id="PS00498"/>
    </source>
</evidence>
<dbReference type="Pfam" id="PF00264">
    <property type="entry name" value="Tyrosinase"/>
    <property type="match status" value="2"/>
</dbReference>
<dbReference type="EMBL" id="FCOL02000003">
    <property type="protein sequence ID" value="SAL20928.1"/>
    <property type="molecule type" value="Genomic_DNA"/>
</dbReference>
<dbReference type="PANTHER" id="PTHR11474">
    <property type="entry name" value="TYROSINASE FAMILY MEMBER"/>
    <property type="match status" value="1"/>
</dbReference>
<comment type="caution">
    <text evidence="4">The sequence shown here is derived from an EMBL/GenBank/DDBJ whole genome shotgun (WGS) entry which is preliminary data.</text>
</comment>
<dbReference type="InterPro" id="IPR050316">
    <property type="entry name" value="Tyrosinase/Hemocyanin"/>
</dbReference>
<evidence type="ECO:0000313" key="5">
    <source>
        <dbReference type="Proteomes" id="UP000054925"/>
    </source>
</evidence>
<evidence type="ECO:0000256" key="1">
    <source>
        <dbReference type="ARBA" id="ARBA00022723"/>
    </source>
</evidence>
<accession>A0A158FM56</accession>
<dbReference type="Proteomes" id="UP000054925">
    <property type="component" value="Unassembled WGS sequence"/>
</dbReference>
<organism evidence="4 5">
    <name type="scientific">Caballeronia terrestris</name>
    <dbReference type="NCBI Taxonomy" id="1226301"/>
    <lineage>
        <taxon>Bacteria</taxon>
        <taxon>Pseudomonadati</taxon>
        <taxon>Pseudomonadota</taxon>
        <taxon>Betaproteobacteria</taxon>
        <taxon>Burkholderiales</taxon>
        <taxon>Burkholderiaceae</taxon>
        <taxon>Caballeronia</taxon>
    </lineage>
</organism>
<dbReference type="SUPFAM" id="SSF48056">
    <property type="entry name" value="Di-copper centre-containing domain"/>
    <property type="match status" value="1"/>
</dbReference>